<dbReference type="EMBL" id="ML769461">
    <property type="protein sequence ID" value="KAE9400079.1"/>
    <property type="molecule type" value="Genomic_DNA"/>
</dbReference>
<reference evidence="2" key="1">
    <citation type="journal article" date="2019" name="Environ. Microbiol.">
        <title>Fungal ecological strategies reflected in gene transcription - a case study of two litter decomposers.</title>
        <authorList>
            <person name="Barbi F."/>
            <person name="Kohler A."/>
            <person name="Barry K."/>
            <person name="Baskaran P."/>
            <person name="Daum C."/>
            <person name="Fauchery L."/>
            <person name="Ihrmark K."/>
            <person name="Kuo A."/>
            <person name="LaButti K."/>
            <person name="Lipzen A."/>
            <person name="Morin E."/>
            <person name="Grigoriev I.V."/>
            <person name="Henrissat B."/>
            <person name="Lindahl B."/>
            <person name="Martin F."/>
        </authorList>
    </citation>
    <scope>NUCLEOTIDE SEQUENCE</scope>
    <source>
        <strain evidence="2">JB14</strain>
    </source>
</reference>
<evidence type="ECO:0000313" key="2">
    <source>
        <dbReference type="EMBL" id="KAE9400079.1"/>
    </source>
</evidence>
<evidence type="ECO:0000256" key="1">
    <source>
        <dbReference type="SAM" id="MobiDB-lite"/>
    </source>
</evidence>
<feature type="compositionally biased region" description="Low complexity" evidence="1">
    <location>
        <begin position="264"/>
        <end position="286"/>
    </location>
</feature>
<feature type="region of interest" description="Disordered" evidence="1">
    <location>
        <begin position="239"/>
        <end position="287"/>
    </location>
</feature>
<name>A0A6A4HNN5_9AGAR</name>
<accession>A0A6A4HNN5</accession>
<keyword evidence="3" id="KW-1185">Reference proteome</keyword>
<dbReference type="AlphaFoldDB" id="A0A6A4HNN5"/>
<evidence type="ECO:0000313" key="3">
    <source>
        <dbReference type="Proteomes" id="UP000799118"/>
    </source>
</evidence>
<organism evidence="2 3">
    <name type="scientific">Gymnopus androsaceus JB14</name>
    <dbReference type="NCBI Taxonomy" id="1447944"/>
    <lineage>
        <taxon>Eukaryota</taxon>
        <taxon>Fungi</taxon>
        <taxon>Dikarya</taxon>
        <taxon>Basidiomycota</taxon>
        <taxon>Agaricomycotina</taxon>
        <taxon>Agaricomycetes</taxon>
        <taxon>Agaricomycetidae</taxon>
        <taxon>Agaricales</taxon>
        <taxon>Marasmiineae</taxon>
        <taxon>Omphalotaceae</taxon>
        <taxon>Gymnopus</taxon>
    </lineage>
</organism>
<protein>
    <submittedName>
        <fullName evidence="2">Uncharacterized protein</fullName>
    </submittedName>
</protein>
<proteinExistence type="predicted"/>
<dbReference type="Proteomes" id="UP000799118">
    <property type="component" value="Unassembled WGS sequence"/>
</dbReference>
<sequence length="376" mass="42336">MSCNTVLQHSLRVRQRSPTPNTHYKFNTFSHSPTLFQRFAIPFPTSFSALYKFDAVLRHMPFNITGPNECPRCRKALISKYSEGGQYSGHYYISCFNDFGCRFFHAFPKEDAQRALADSWTPRIFRKNRCPTTKHNCPMCGCSASGHSLDPPHDNLHPHSPSNSQISLSHFSFQTPVPNHEPSVSSTLFKCHSRSSCTGHLNVITDNDMIRIVPHPRVPPELALIDCTLEELEADEPDWDMPWHRRSPASSSVSPVKKRARATSSSSSRSLPSSPLPSLSGPCSQSSPPPAIPFPVLPWPSGLTVADVSDAFHQIFDNESPSLSPRQHFKTQFGEEWNPDMFYLHYDLWKALSKDNLKAGQSLDWVSYVQSCNFAL</sequence>
<gene>
    <name evidence="2" type="ORF">BT96DRAFT_993398</name>
</gene>